<keyword evidence="2" id="KW-1185">Reference proteome</keyword>
<proteinExistence type="predicted"/>
<dbReference type="Proteomes" id="UP001732700">
    <property type="component" value="Chromosome 2D"/>
</dbReference>
<sequence length="154" mass="17743">MLGNWSIRADAPGDNLYVAISVQHPTLGNYFTAALQANLVGQTSDSVKLATFFWLMPHKVAAGIYWEAFRLWLKNVRFLDHPRYLSLSYRDDALKRDHEIRSSCSFLRDKPKENIGSGGMETTNKNSNPQDYKDGGGSIRERWCEWRDAQWPWC</sequence>
<accession>A0ACD5UYT1</accession>
<reference evidence="1" key="1">
    <citation type="submission" date="2021-05" db="EMBL/GenBank/DDBJ databases">
        <authorList>
            <person name="Scholz U."/>
            <person name="Mascher M."/>
            <person name="Fiebig A."/>
        </authorList>
    </citation>
    <scope>NUCLEOTIDE SEQUENCE [LARGE SCALE GENOMIC DNA]</scope>
</reference>
<organism evidence="1 2">
    <name type="scientific">Avena sativa</name>
    <name type="common">Oat</name>
    <dbReference type="NCBI Taxonomy" id="4498"/>
    <lineage>
        <taxon>Eukaryota</taxon>
        <taxon>Viridiplantae</taxon>
        <taxon>Streptophyta</taxon>
        <taxon>Embryophyta</taxon>
        <taxon>Tracheophyta</taxon>
        <taxon>Spermatophyta</taxon>
        <taxon>Magnoliopsida</taxon>
        <taxon>Liliopsida</taxon>
        <taxon>Poales</taxon>
        <taxon>Poaceae</taxon>
        <taxon>BOP clade</taxon>
        <taxon>Pooideae</taxon>
        <taxon>Poodae</taxon>
        <taxon>Poeae</taxon>
        <taxon>Poeae Chloroplast Group 1 (Aveneae type)</taxon>
        <taxon>Aveninae</taxon>
        <taxon>Avena</taxon>
    </lineage>
</organism>
<name>A0ACD5UYT1_AVESA</name>
<dbReference type="EnsemblPlants" id="AVESA.00010b.r2.2DG0338430.1">
    <property type="protein sequence ID" value="AVESA.00010b.r2.2DG0338430.1.CDS"/>
    <property type="gene ID" value="AVESA.00010b.r2.2DG0338430"/>
</dbReference>
<protein>
    <submittedName>
        <fullName evidence="1">Uncharacterized protein</fullName>
    </submittedName>
</protein>
<evidence type="ECO:0000313" key="2">
    <source>
        <dbReference type="Proteomes" id="UP001732700"/>
    </source>
</evidence>
<evidence type="ECO:0000313" key="1">
    <source>
        <dbReference type="EnsemblPlants" id="AVESA.00010b.r2.2DG0338430.1.CDS"/>
    </source>
</evidence>
<reference evidence="1" key="2">
    <citation type="submission" date="2025-09" db="UniProtKB">
        <authorList>
            <consortium name="EnsemblPlants"/>
        </authorList>
    </citation>
    <scope>IDENTIFICATION</scope>
</reference>